<name>U5PU60_BPGRA</name>
<accession>U5PU60</accession>
<dbReference type="RefSeq" id="YP_008771555.1">
    <property type="nucleotide sequence ID" value="NC_022771.1"/>
</dbReference>
<proteinExistence type="predicted"/>
<gene>
    <name evidence="1" type="ORF">Grass_189</name>
</gene>
<dbReference type="GeneID" id="17960113"/>
<evidence type="ECO:0000313" key="1">
    <source>
        <dbReference type="EMBL" id="AGY47454.1"/>
    </source>
</evidence>
<organismHost>
    <name type="scientific">Bacillus subtilis</name>
    <dbReference type="NCBI Taxonomy" id="1423"/>
</organismHost>
<dbReference type="Proteomes" id="UP000017648">
    <property type="component" value="Segment"/>
</dbReference>
<organism evidence="1 2">
    <name type="scientific">Bacillus phage Grass</name>
    <dbReference type="NCBI Taxonomy" id="1406785"/>
    <lineage>
        <taxon>Viruses</taxon>
        <taxon>Duplodnaviria</taxon>
        <taxon>Heunggongvirae</taxon>
        <taxon>Uroviricota</taxon>
        <taxon>Caudoviricetes</taxon>
        <taxon>Herelleviridae</taxon>
        <taxon>Bastillevirinae</taxon>
        <taxon>Nitunavirus</taxon>
        <taxon>Nitunavirus grass</taxon>
    </lineage>
</organism>
<dbReference type="EMBL" id="KF669652">
    <property type="protein sequence ID" value="AGY47454.1"/>
    <property type="molecule type" value="Genomic_DNA"/>
</dbReference>
<sequence length="80" mass="9097">MVEKVTIEITGEKAVVRLLDGDGKELNHSVTVPEERGLVTRYAKEPFDEMDEEVLANEVLEALGSDFFIYEVLWALEELQ</sequence>
<protein>
    <submittedName>
        <fullName evidence="1">Uncharacterized protein</fullName>
    </submittedName>
</protein>
<keyword evidence="2" id="KW-1185">Reference proteome</keyword>
<dbReference type="KEGG" id="vg:17960113"/>
<reference evidence="1 2" key="1">
    <citation type="journal article" date="2013" name="Genome Announc.">
        <title>Complete Genome of Bacillus subtilis Myophage Grass.</title>
        <authorList>
            <person name="Miller S.Y."/>
            <person name="Colquhoun J.M."/>
            <person name="Perl A.L."/>
            <person name="Chamakura K.R."/>
            <person name="Kuty Everett G.F."/>
        </authorList>
    </citation>
    <scope>NUCLEOTIDE SEQUENCE [LARGE SCALE GENOMIC DNA]</scope>
</reference>
<evidence type="ECO:0000313" key="2">
    <source>
        <dbReference type="Proteomes" id="UP000017648"/>
    </source>
</evidence>